<keyword evidence="1" id="KW-1133">Transmembrane helix</keyword>
<evidence type="ECO:0000256" key="1">
    <source>
        <dbReference type="SAM" id="Phobius"/>
    </source>
</evidence>
<proteinExistence type="predicted"/>
<dbReference type="EMBL" id="NHOA01000084">
    <property type="protein sequence ID" value="PHQ38706.1"/>
    <property type="molecule type" value="Genomic_DNA"/>
</dbReference>
<name>A0A2G1WIA5_9EURY</name>
<dbReference type="Proteomes" id="UP000222824">
    <property type="component" value="Unassembled WGS sequence"/>
</dbReference>
<sequence>MKDGLTAAGQAPGPNVSPDGSVRVSFAFLAVVALGVLVAAYPLASLAVLTAVVALAAMARSFVRHVAPETVGRVSLPGLGTVEYRFTRG</sequence>
<comment type="caution">
    <text evidence="2">The sequence shown here is derived from an EMBL/GenBank/DDBJ whole genome shotgun (WGS) entry which is preliminary data.</text>
</comment>
<dbReference type="AlphaFoldDB" id="A0A2G1WIA5"/>
<evidence type="ECO:0000313" key="3">
    <source>
        <dbReference type="Proteomes" id="UP000222824"/>
    </source>
</evidence>
<organism evidence="2 3">
    <name type="scientific">Halorubrum persicum</name>
    <dbReference type="NCBI Taxonomy" id="1383844"/>
    <lineage>
        <taxon>Archaea</taxon>
        <taxon>Methanobacteriati</taxon>
        <taxon>Methanobacteriota</taxon>
        <taxon>Stenosarchaea group</taxon>
        <taxon>Halobacteria</taxon>
        <taxon>Halobacteriales</taxon>
        <taxon>Haloferacaceae</taxon>
        <taxon>Halorubrum</taxon>
    </lineage>
</organism>
<gene>
    <name evidence="2" type="ORF">DJ69_10345</name>
</gene>
<keyword evidence="3" id="KW-1185">Reference proteome</keyword>
<dbReference type="OrthoDB" id="330434at2157"/>
<keyword evidence="1" id="KW-0812">Transmembrane</keyword>
<evidence type="ECO:0000313" key="2">
    <source>
        <dbReference type="EMBL" id="PHQ38706.1"/>
    </source>
</evidence>
<feature type="transmembrane region" description="Helical" evidence="1">
    <location>
        <begin position="26"/>
        <end position="55"/>
    </location>
</feature>
<reference evidence="2 3" key="1">
    <citation type="journal article" date="2014" name="Front. Microbiol.">
        <title>Population and genomic analysis of the genus Halorubrum.</title>
        <authorList>
            <person name="Fullmer M.S."/>
            <person name="Soucy S.M."/>
            <person name="Swithers K.S."/>
            <person name="Makkay A.M."/>
            <person name="Wheeler R."/>
            <person name="Ventosa A."/>
            <person name="Gogarten J.P."/>
            <person name="Papke R.T."/>
        </authorList>
    </citation>
    <scope>NUCLEOTIDE SEQUENCE [LARGE SCALE GENOMIC DNA]</scope>
    <source>
        <strain evidence="2 3">C49</strain>
    </source>
</reference>
<protein>
    <submittedName>
        <fullName evidence="2">Uncharacterized protein</fullName>
    </submittedName>
</protein>
<accession>A0A2G1WIA5</accession>
<keyword evidence="1" id="KW-0472">Membrane</keyword>